<protein>
    <submittedName>
        <fullName evidence="2">Uncharacterized protein</fullName>
    </submittedName>
</protein>
<dbReference type="RefSeq" id="WP_032973206.1">
    <property type="nucleotide sequence ID" value="NZ_CP136596.1"/>
</dbReference>
<proteinExistence type="predicted"/>
<evidence type="ECO:0000313" key="3">
    <source>
        <dbReference type="Proteomes" id="UP000285793"/>
    </source>
</evidence>
<reference evidence="2 3" key="1">
    <citation type="journal article" date="2018" name="Front. Microbiol.">
        <title>An Investigation of an Acute Gastroenteritis Outbreak: Cronobacter sakazakii, a Potential Cause of Food-Borne Illness.</title>
        <authorList>
            <person name="Yong W."/>
            <person name="Guo B."/>
            <person name="Shi X."/>
            <person name="Cheng T."/>
            <person name="Chen M."/>
            <person name="Jiang X."/>
            <person name="Ye Y."/>
            <person name="Wang J."/>
            <person name="Xie G."/>
            <person name="Ding J."/>
        </authorList>
    </citation>
    <scope>NUCLEOTIDE SEQUENCE [LARGE SCALE GENOMIC DNA]</scope>
    <source>
        <strain evidence="2 3">S1</strain>
    </source>
</reference>
<dbReference type="EMBL" id="PQJL01000001">
    <property type="protein sequence ID" value="ROW64864.1"/>
    <property type="molecule type" value="Genomic_DNA"/>
</dbReference>
<accession>A0A423Y4P1</accession>
<name>A0A423Y4P1_9ENTR</name>
<gene>
    <name evidence="2" type="ORF">C3E80_01440</name>
</gene>
<keyword evidence="1" id="KW-0812">Transmembrane</keyword>
<organism evidence="2 3">
    <name type="scientific">Cronobacter malonaticus</name>
    <dbReference type="NCBI Taxonomy" id="413503"/>
    <lineage>
        <taxon>Bacteria</taxon>
        <taxon>Pseudomonadati</taxon>
        <taxon>Pseudomonadota</taxon>
        <taxon>Gammaproteobacteria</taxon>
        <taxon>Enterobacterales</taxon>
        <taxon>Enterobacteriaceae</taxon>
        <taxon>Cronobacter</taxon>
    </lineage>
</organism>
<evidence type="ECO:0000256" key="1">
    <source>
        <dbReference type="SAM" id="Phobius"/>
    </source>
</evidence>
<feature type="transmembrane region" description="Helical" evidence="1">
    <location>
        <begin position="174"/>
        <end position="196"/>
    </location>
</feature>
<dbReference type="InterPro" id="IPR038522">
    <property type="entry name" value="T4/T6SS_DotU_sf"/>
</dbReference>
<comment type="caution">
    <text evidence="2">The sequence shown here is derived from an EMBL/GenBank/DDBJ whole genome shotgun (WGS) entry which is preliminary data.</text>
</comment>
<keyword evidence="1" id="KW-1133">Transmembrane helix</keyword>
<sequence>MVTPDALFEKILTTEILLAMEGIIPSFSELKFRLTTTLDQLCHSLIAAGAPEEDVDRLCKIICICIDMRARTLLARQTLSWEGNELTHHYYGYQNEPVAIAETLEKLLRQPACHLDQYAQQLLFLLRPLFPTDCDLQALWFNRETVIPHAIAGNSTASFDLPPSGGWLHRSRTLFFSVILFMAVLSGLWLWCAHVLSEQY</sequence>
<evidence type="ECO:0000313" key="2">
    <source>
        <dbReference type="EMBL" id="ROW64864.1"/>
    </source>
</evidence>
<dbReference type="Gene3D" id="1.25.40.590">
    <property type="entry name" value="Type IV / VI secretion system, DotU"/>
    <property type="match status" value="1"/>
</dbReference>
<dbReference type="Proteomes" id="UP000285793">
    <property type="component" value="Unassembled WGS sequence"/>
</dbReference>
<keyword evidence="1" id="KW-0472">Membrane</keyword>
<dbReference type="AlphaFoldDB" id="A0A423Y4P1"/>